<dbReference type="InterPro" id="IPR011079">
    <property type="entry name" value="Ala_racemase_C"/>
</dbReference>
<dbReference type="SMART" id="SM01005">
    <property type="entry name" value="Ala_racemase_C"/>
    <property type="match status" value="1"/>
</dbReference>
<dbReference type="PRINTS" id="PR00992">
    <property type="entry name" value="ALARACEMASE"/>
</dbReference>
<dbReference type="Gene3D" id="2.40.37.10">
    <property type="entry name" value="Lyase, Ornithine Decarboxylase, Chain A, domain 1"/>
    <property type="match status" value="1"/>
</dbReference>
<keyword evidence="3" id="KW-1003">Cell membrane</keyword>
<comment type="cofactor">
    <cofactor evidence="1 12 13">
        <name>pyridoxal 5'-phosphate</name>
        <dbReference type="ChEBI" id="CHEBI:597326"/>
    </cofactor>
</comment>
<dbReference type="NCBIfam" id="TIGR00492">
    <property type="entry name" value="alr"/>
    <property type="match status" value="1"/>
</dbReference>
<dbReference type="RefSeq" id="WP_063856761.1">
    <property type="nucleotide sequence ID" value="NG_048465.1"/>
</dbReference>
<dbReference type="AlphaFoldDB" id="A9LN38"/>
<dbReference type="SUPFAM" id="SSF51419">
    <property type="entry name" value="PLP-binding barrel"/>
    <property type="match status" value="1"/>
</dbReference>
<protein>
    <recommendedName>
        <fullName evidence="12">Alanine racemase</fullName>
        <ecNumber evidence="12">5.1.1.1</ecNumber>
    </recommendedName>
</protein>
<sequence>MVENKMRAYKEFYVESLLHNVQVIKKNIPKSTKIMAVVKANAYGINAVNVAIILEYIGIDFFAVATIDEAIALRKNGITSNILILGYTTPTKVDDLIHYELTQTIVSKEHAYFLNKTGKKIMCHLKVDTGMHRLGVEPTLEEICPIFNYPFLKIKGVYSHLGSADDLSEEGKQRTIKQISRYNTIIAELKRKRVDVGLTHLQSSYGILNYSELAYDYVRPGIILYGLLSNNDHNVKLHLDLQPVVAVKAQLISKKKIAPGEYIGYGTDTQLTSSKTIGVLSIGYADGIPRNLSNGEYCVVFEDKQIPQIGRICMDMMLVDLSNCSDIPLGVMVDVLPNIEEISQIQSTITNEIISCLGSRLGMEVK</sequence>
<feature type="modified residue" description="N6-(pyridoxal phosphate)lysine" evidence="12 13">
    <location>
        <position position="39"/>
    </location>
</feature>
<dbReference type="Pfam" id="PF00842">
    <property type="entry name" value="Ala_racemase_C"/>
    <property type="match status" value="1"/>
</dbReference>
<feature type="binding site" evidence="12 14">
    <location>
        <position position="133"/>
    </location>
    <ligand>
        <name>substrate</name>
    </ligand>
</feature>
<dbReference type="InterPro" id="IPR000821">
    <property type="entry name" value="Ala_racemase"/>
</dbReference>
<evidence type="ECO:0000256" key="3">
    <source>
        <dbReference type="ARBA" id="ARBA00022475"/>
    </source>
</evidence>
<accession>A9LN38</accession>
<evidence type="ECO:0000256" key="13">
    <source>
        <dbReference type="PIRSR" id="PIRSR600821-50"/>
    </source>
</evidence>
<evidence type="ECO:0000256" key="2">
    <source>
        <dbReference type="ARBA" id="ARBA00004651"/>
    </source>
</evidence>
<comment type="pathway">
    <text evidence="12">Amino-acid biosynthesis; D-alanine biosynthesis; D-alanine from L-alanine: step 1/1.</text>
</comment>
<feature type="binding site" evidence="12 14">
    <location>
        <position position="314"/>
    </location>
    <ligand>
        <name>substrate</name>
    </ligand>
</feature>
<dbReference type="GO" id="GO:0030632">
    <property type="term" value="P:D-alanine biosynthetic process"/>
    <property type="evidence" value="ECO:0007669"/>
    <property type="project" value="UniProtKB-UniRule"/>
</dbReference>
<comment type="subcellular location">
    <subcellularLocation>
        <location evidence="2">Cell membrane</location>
        <topology evidence="2">Multi-pass membrane protein</topology>
    </subcellularLocation>
</comment>
<evidence type="ECO:0000256" key="7">
    <source>
        <dbReference type="ARBA" id="ARBA00023136"/>
    </source>
</evidence>
<dbReference type="InterPro" id="IPR029066">
    <property type="entry name" value="PLP-binding_barrel"/>
</dbReference>
<evidence type="ECO:0000256" key="12">
    <source>
        <dbReference type="HAMAP-Rule" id="MF_01201"/>
    </source>
</evidence>
<keyword evidence="9" id="KW-0046">Antibiotic resistance</keyword>
<comment type="similarity">
    <text evidence="12">Belongs to the alanine racemase family.</text>
</comment>
<gene>
    <name evidence="16" type="primary">vanTrL</name>
</gene>
<dbReference type="SUPFAM" id="SSF50621">
    <property type="entry name" value="Alanine racemase C-terminal domain-like"/>
    <property type="match status" value="1"/>
</dbReference>
<dbReference type="GO" id="GO:0005829">
    <property type="term" value="C:cytosol"/>
    <property type="evidence" value="ECO:0007669"/>
    <property type="project" value="TreeGrafter"/>
</dbReference>
<evidence type="ECO:0000256" key="4">
    <source>
        <dbReference type="ARBA" id="ARBA00022692"/>
    </source>
</evidence>
<evidence type="ECO:0000256" key="1">
    <source>
        <dbReference type="ARBA" id="ARBA00001933"/>
    </source>
</evidence>
<comment type="similarity">
    <text evidence="11">In the C-terminal section; belongs to the alanine racemase family.</text>
</comment>
<dbReference type="EC" id="5.1.1.1" evidence="12"/>
<feature type="domain" description="Alanine racemase C-terminal" evidence="15">
    <location>
        <begin position="244"/>
        <end position="366"/>
    </location>
</feature>
<dbReference type="CARD" id="ARO:3002974">
    <property type="molecule name" value="vanTr_in_vanL"/>
    <property type="mechanism identifier" value="ARO:0001001"/>
    <property type="mechanism name" value="antibiotic target alteration"/>
</dbReference>
<evidence type="ECO:0000256" key="6">
    <source>
        <dbReference type="ARBA" id="ARBA00022989"/>
    </source>
</evidence>
<dbReference type="NCBIfam" id="NF033133">
    <property type="entry name" value="vanT-L-cat"/>
    <property type="match status" value="1"/>
</dbReference>
<organism evidence="16">
    <name type="scientific">Enterococcus faecalis</name>
    <name type="common">Streptococcus faecalis</name>
    <dbReference type="NCBI Taxonomy" id="1351"/>
    <lineage>
        <taxon>Bacteria</taxon>
        <taxon>Bacillati</taxon>
        <taxon>Bacillota</taxon>
        <taxon>Bacilli</taxon>
        <taxon>Lactobacillales</taxon>
        <taxon>Enterococcaceae</taxon>
        <taxon>Enterococcus</taxon>
    </lineage>
</organism>
<evidence type="ECO:0000313" key="16">
    <source>
        <dbReference type="EMBL" id="ABX54690.1"/>
    </source>
</evidence>
<feature type="active site" description="Proton acceptor; specific for L-alanine" evidence="12">
    <location>
        <position position="265"/>
    </location>
</feature>
<dbReference type="InterPro" id="IPR009006">
    <property type="entry name" value="Ala_racemase/Decarboxylase_C"/>
</dbReference>
<dbReference type="GO" id="GO:0005886">
    <property type="term" value="C:plasma membrane"/>
    <property type="evidence" value="ECO:0007669"/>
    <property type="project" value="UniProtKB-SubCell"/>
</dbReference>
<feature type="active site" description="Proton acceptor; specific for D-alanine" evidence="12">
    <location>
        <position position="39"/>
    </location>
</feature>
<dbReference type="Gene3D" id="3.20.20.10">
    <property type="entry name" value="Alanine racemase"/>
    <property type="match status" value="1"/>
</dbReference>
<evidence type="ECO:0000256" key="10">
    <source>
        <dbReference type="ARBA" id="ARBA00060905"/>
    </source>
</evidence>
<evidence type="ECO:0000259" key="15">
    <source>
        <dbReference type="SMART" id="SM01005"/>
    </source>
</evidence>
<dbReference type="GO" id="GO:0046677">
    <property type="term" value="P:response to antibiotic"/>
    <property type="evidence" value="ECO:0007669"/>
    <property type="project" value="UniProtKB-KW"/>
</dbReference>
<name>A9LN38_ENTFL</name>
<dbReference type="GO" id="GO:0030170">
    <property type="term" value="F:pyridoxal phosphate binding"/>
    <property type="evidence" value="ECO:0007669"/>
    <property type="project" value="UniProtKB-UniRule"/>
</dbReference>
<comment type="catalytic activity">
    <reaction evidence="12">
        <text>L-alanine = D-alanine</text>
        <dbReference type="Rhea" id="RHEA:20249"/>
        <dbReference type="ChEBI" id="CHEBI:57416"/>
        <dbReference type="ChEBI" id="CHEBI:57972"/>
        <dbReference type="EC" id="5.1.1.1"/>
    </reaction>
</comment>
<keyword evidence="7" id="KW-0472">Membrane</keyword>
<keyword evidence="4" id="KW-0812">Transmembrane</keyword>
<dbReference type="PANTHER" id="PTHR30511">
    <property type="entry name" value="ALANINE RACEMASE"/>
    <property type="match status" value="1"/>
</dbReference>
<keyword evidence="6" id="KW-1133">Transmembrane helix</keyword>
<evidence type="ECO:0000256" key="11">
    <source>
        <dbReference type="ARBA" id="ARBA00061081"/>
    </source>
</evidence>
<reference evidence="16" key="1">
    <citation type="journal article" date="2008" name="Antimicrob. Agents Chemother.">
        <title>Molecular characterization of Enterococcus faecalis N06-0364 with low-level vancomycin resistance harboring a novel D-Ala-D-Ser gene cluster, vanL.</title>
        <authorList>
            <person name="Boyd D.A."/>
            <person name="Willey B.M."/>
            <person name="Fawcett D."/>
            <person name="Gillani N."/>
            <person name="Mulvey M.R."/>
        </authorList>
    </citation>
    <scope>NUCLEOTIDE SEQUENCE</scope>
    <source>
        <strain evidence="16">N06-0364</strain>
    </source>
</reference>
<dbReference type="Pfam" id="PF01168">
    <property type="entry name" value="Ala_racemase_N"/>
    <property type="match status" value="1"/>
</dbReference>
<evidence type="ECO:0000256" key="9">
    <source>
        <dbReference type="ARBA" id="ARBA00023251"/>
    </source>
</evidence>
<dbReference type="HAMAP" id="MF_01201">
    <property type="entry name" value="Ala_racemase"/>
    <property type="match status" value="1"/>
</dbReference>
<dbReference type="PANTHER" id="PTHR30511:SF0">
    <property type="entry name" value="ALANINE RACEMASE, CATABOLIC-RELATED"/>
    <property type="match status" value="1"/>
</dbReference>
<comment type="similarity">
    <text evidence="10">In the N-terminal section; belongs to the acyltransferase 3 family.</text>
</comment>
<evidence type="ECO:0000256" key="14">
    <source>
        <dbReference type="PIRSR" id="PIRSR600821-52"/>
    </source>
</evidence>
<proteinExistence type="inferred from homology"/>
<keyword evidence="8 12" id="KW-0413">Isomerase</keyword>
<keyword evidence="5 12" id="KW-0663">Pyridoxal phosphate</keyword>
<dbReference type="EMBL" id="EU250284">
    <property type="protein sequence ID" value="ABX54690.1"/>
    <property type="molecule type" value="Genomic_DNA"/>
</dbReference>
<dbReference type="GO" id="GO:0008784">
    <property type="term" value="F:alanine racemase activity"/>
    <property type="evidence" value="ECO:0007669"/>
    <property type="project" value="UniProtKB-UniRule"/>
</dbReference>
<evidence type="ECO:0000256" key="5">
    <source>
        <dbReference type="ARBA" id="ARBA00022898"/>
    </source>
</evidence>
<dbReference type="InterPro" id="IPR001608">
    <property type="entry name" value="Ala_racemase_N"/>
</dbReference>
<dbReference type="FunFam" id="3.20.20.10:FF:000002">
    <property type="entry name" value="Alanine racemase"/>
    <property type="match status" value="1"/>
</dbReference>
<comment type="function">
    <text evidence="12">Catalyzes the interconversion of L-alanine and D-alanine. May also act on other amino acids.</text>
</comment>
<dbReference type="UniPathway" id="UPA00042">
    <property type="reaction ID" value="UER00497"/>
</dbReference>
<evidence type="ECO:0000256" key="8">
    <source>
        <dbReference type="ARBA" id="ARBA00023235"/>
    </source>
</evidence>